<dbReference type="PANTHER" id="PTHR13929">
    <property type="entry name" value="1,4-DIHYDROXY-2-NAPHTHOATE OCTAPRENYLTRANSFERASE"/>
    <property type="match status" value="1"/>
</dbReference>
<dbReference type="RefSeq" id="WP_223790233.1">
    <property type="nucleotide sequence ID" value="NZ_JAIOUQ010000001.1"/>
</dbReference>
<dbReference type="Proteomes" id="UP000825933">
    <property type="component" value="Unassembled WGS sequence"/>
</dbReference>
<feature type="transmembrane region" description="Helical" evidence="6">
    <location>
        <begin position="197"/>
        <end position="222"/>
    </location>
</feature>
<gene>
    <name evidence="7" type="ORF">K8N75_00605</name>
</gene>
<dbReference type="PANTHER" id="PTHR13929:SF0">
    <property type="entry name" value="UBIA PRENYLTRANSFERASE DOMAIN-CONTAINING PROTEIN 1"/>
    <property type="match status" value="1"/>
</dbReference>
<dbReference type="CDD" id="cd13962">
    <property type="entry name" value="PT_UbiA_UBIAD1"/>
    <property type="match status" value="1"/>
</dbReference>
<keyword evidence="5 6" id="KW-0472">Membrane</keyword>
<evidence type="ECO:0000256" key="3">
    <source>
        <dbReference type="ARBA" id="ARBA00022692"/>
    </source>
</evidence>
<feature type="transmembrane region" description="Helical" evidence="6">
    <location>
        <begin position="153"/>
        <end position="176"/>
    </location>
</feature>
<evidence type="ECO:0000313" key="8">
    <source>
        <dbReference type="Proteomes" id="UP000825933"/>
    </source>
</evidence>
<reference evidence="8" key="1">
    <citation type="journal article" date="2022" name="Microbiol. Resour. Announc.">
        <title>Draft Genome Sequence of a Methanogenic Archaeon from West Spitsbergen Permafrost.</title>
        <authorList>
            <person name="Trubitsyn V."/>
            <person name="Rivkina E."/>
            <person name="Shcherbakova V."/>
        </authorList>
    </citation>
    <scope>NUCLEOTIDE SEQUENCE [LARGE SCALE GENOMIC DNA]</scope>
    <source>
        <strain evidence="8">VT</strain>
    </source>
</reference>
<dbReference type="GO" id="GO:0005886">
    <property type="term" value="C:plasma membrane"/>
    <property type="evidence" value="ECO:0007669"/>
    <property type="project" value="UniProtKB-SubCell"/>
</dbReference>
<dbReference type="InterPro" id="IPR000537">
    <property type="entry name" value="UbiA_prenyltransferase"/>
</dbReference>
<feature type="transmembrane region" description="Helical" evidence="6">
    <location>
        <begin position="228"/>
        <end position="247"/>
    </location>
</feature>
<feature type="transmembrane region" description="Helical" evidence="6">
    <location>
        <begin position="76"/>
        <end position="95"/>
    </location>
</feature>
<feature type="transmembrane region" description="Helical" evidence="6">
    <location>
        <begin position="101"/>
        <end position="118"/>
    </location>
</feature>
<dbReference type="Pfam" id="PF01040">
    <property type="entry name" value="UbiA"/>
    <property type="match status" value="1"/>
</dbReference>
<name>A0A8T5UYR0_9EURY</name>
<dbReference type="GO" id="GO:0009234">
    <property type="term" value="P:menaquinone biosynthetic process"/>
    <property type="evidence" value="ECO:0007669"/>
    <property type="project" value="TreeGrafter"/>
</dbReference>
<feature type="transmembrane region" description="Helical" evidence="6">
    <location>
        <begin position="130"/>
        <end position="147"/>
    </location>
</feature>
<keyword evidence="8" id="KW-1185">Reference proteome</keyword>
<evidence type="ECO:0000256" key="5">
    <source>
        <dbReference type="ARBA" id="ARBA00023136"/>
    </source>
</evidence>
<evidence type="ECO:0000256" key="1">
    <source>
        <dbReference type="ARBA" id="ARBA00004651"/>
    </source>
</evidence>
<feature type="transmembrane region" description="Helical" evidence="6">
    <location>
        <begin position="259"/>
        <end position="280"/>
    </location>
</feature>
<evidence type="ECO:0000256" key="2">
    <source>
        <dbReference type="ARBA" id="ARBA00022679"/>
    </source>
</evidence>
<evidence type="ECO:0000256" key="6">
    <source>
        <dbReference type="SAM" id="Phobius"/>
    </source>
</evidence>
<evidence type="ECO:0000256" key="4">
    <source>
        <dbReference type="ARBA" id="ARBA00022989"/>
    </source>
</evidence>
<comment type="subcellular location">
    <subcellularLocation>
        <location evidence="1">Cell membrane</location>
        <topology evidence="1">Multi-pass membrane protein</topology>
    </subcellularLocation>
</comment>
<sequence length="283" mass="31430">MYFLIGALFALLLNAQFVLSKFIWGYLILFMASMAIHYANDYFDFEVDHFGTPTTFTGGSGILVENPELRGISKNLAIFFIIISIIIGALFTVIYSYPISFFLFVLVGNALVWFYSAPPIKLSYRRLGEFANAINGFILPAMGYFVVMGTIDLPFIIFSIPFVFLQLMFTVGVEIPDLEGDKLGNKITWTVSKGREFSFKLLGILAILTTTSFIVLSLTNLFPQSINFLILALISVISLSLGIVAIIKRPIAKIPATKLATLNVATVFVVIILVNCYFVYVLA</sequence>
<protein>
    <submittedName>
        <fullName evidence="7">Prenyltransferase</fullName>
    </submittedName>
</protein>
<dbReference type="EMBL" id="JAIOUQ010000001">
    <property type="protein sequence ID" value="MBZ2164555.1"/>
    <property type="molecule type" value="Genomic_DNA"/>
</dbReference>
<accession>A0A8T5UYR0</accession>
<dbReference type="GO" id="GO:0004659">
    <property type="term" value="F:prenyltransferase activity"/>
    <property type="evidence" value="ECO:0007669"/>
    <property type="project" value="InterPro"/>
</dbReference>
<proteinExistence type="predicted"/>
<keyword evidence="2" id="KW-0808">Transferase</keyword>
<evidence type="ECO:0000313" key="7">
    <source>
        <dbReference type="EMBL" id="MBZ2164555.1"/>
    </source>
</evidence>
<keyword evidence="3 6" id="KW-0812">Transmembrane</keyword>
<comment type="caution">
    <text evidence="7">The sequence shown here is derived from an EMBL/GenBank/DDBJ whole genome shotgun (WGS) entry which is preliminary data.</text>
</comment>
<organism evidence="7 8">
    <name type="scientific">Methanobacterium spitsbergense</name>
    <dbReference type="NCBI Taxonomy" id="2874285"/>
    <lineage>
        <taxon>Archaea</taxon>
        <taxon>Methanobacteriati</taxon>
        <taxon>Methanobacteriota</taxon>
        <taxon>Methanomada group</taxon>
        <taxon>Methanobacteria</taxon>
        <taxon>Methanobacteriales</taxon>
        <taxon>Methanobacteriaceae</taxon>
        <taxon>Methanobacterium</taxon>
    </lineage>
</organism>
<dbReference type="InterPro" id="IPR026046">
    <property type="entry name" value="UBIAD1"/>
</dbReference>
<keyword evidence="4 6" id="KW-1133">Transmembrane helix</keyword>
<dbReference type="GO" id="GO:0042371">
    <property type="term" value="P:vitamin K biosynthetic process"/>
    <property type="evidence" value="ECO:0007669"/>
    <property type="project" value="TreeGrafter"/>
</dbReference>
<dbReference type="AlphaFoldDB" id="A0A8T5UYR0"/>